<dbReference type="InterPro" id="IPR040521">
    <property type="entry name" value="KDZ"/>
</dbReference>
<feature type="region of interest" description="Disordered" evidence="1">
    <location>
        <begin position="533"/>
        <end position="555"/>
    </location>
</feature>
<feature type="region of interest" description="Disordered" evidence="1">
    <location>
        <begin position="608"/>
        <end position="627"/>
    </location>
</feature>
<protein>
    <recommendedName>
        <fullName evidence="2">CxC2-like cysteine cluster KDZ transposase-associated domain-containing protein</fullName>
    </recommendedName>
</protein>
<feature type="region of interest" description="Disordered" evidence="1">
    <location>
        <begin position="644"/>
        <end position="671"/>
    </location>
</feature>
<gene>
    <name evidence="3" type="ORF">K466DRAFT_667830</name>
</gene>
<evidence type="ECO:0000256" key="1">
    <source>
        <dbReference type="SAM" id="MobiDB-lite"/>
    </source>
</evidence>
<dbReference type="STRING" id="1314778.A0A5C3NU49"/>
<feature type="compositionally biased region" description="Acidic residues" evidence="1">
    <location>
        <begin position="980"/>
        <end position="994"/>
    </location>
</feature>
<dbReference type="Proteomes" id="UP000308197">
    <property type="component" value="Unassembled WGS sequence"/>
</dbReference>
<evidence type="ECO:0000313" key="3">
    <source>
        <dbReference type="EMBL" id="TFK80097.1"/>
    </source>
</evidence>
<keyword evidence="4" id="KW-1185">Reference proteome</keyword>
<organism evidence="3 4">
    <name type="scientific">Polyporus arcularius HHB13444</name>
    <dbReference type="NCBI Taxonomy" id="1314778"/>
    <lineage>
        <taxon>Eukaryota</taxon>
        <taxon>Fungi</taxon>
        <taxon>Dikarya</taxon>
        <taxon>Basidiomycota</taxon>
        <taxon>Agaricomycotina</taxon>
        <taxon>Agaricomycetes</taxon>
        <taxon>Polyporales</taxon>
        <taxon>Polyporaceae</taxon>
        <taxon>Polyporus</taxon>
    </lineage>
</organism>
<evidence type="ECO:0000259" key="2">
    <source>
        <dbReference type="Pfam" id="PF18803"/>
    </source>
</evidence>
<feature type="compositionally biased region" description="Polar residues" evidence="1">
    <location>
        <begin position="646"/>
        <end position="664"/>
    </location>
</feature>
<dbReference type="InterPro" id="IPR041457">
    <property type="entry name" value="CxC2_KDZ-assoc"/>
</dbReference>
<sequence length="994" mass="111858">MEEWTGTYWRKISLRDLGLVFQLGHDGGTCPSPAEGTRKLVLGDVTGIHEVAVRFCECLDDEEQFTYQWVQVFRQGWFPATIDKPATAFTFRMLDAFQELNFQGKTSLYDYWKSLERITDNTGSRTGLNRYRQVVHVVRLWRHLVSLKRAARAHDPAGAAATKEGELALDCPACPHPGKNLPQGWEEAPPHIKWLYTLFLMLDANFKAKLKDRGLEDIELAPGWMYYVENTKFKAHVDSLGPQNERNGCSAEHKAIQNANMRKEGYIASGVGAVLCARHAIVRKNGIGDLPNGEKFSIMDYLLFNTILGLTLLFLISYDIACQWHKKLARRALEDLPEHLRTDISKLSIRYAIPKKHIRVHGADHSRWSFNFIRWVGRTYAEGIESLWAHANPVSLSAREMGPGMRREHLNDHWGGWNWQKILGFAAYLLRLLQEAYAMREKHRKAHRELSSTFPADTIRKWEDEIKLWDEDPSQVDDPYEEKRTTATLKNTRLQIADEEAQELAAGTLPLTDVSPGVFIQVGLELEEQQRVLRARNSNSSASDGSKAETQEKRNALRRRIDSWQGTQNIVMPIVPQFRTVGNPSALAAALMTVATAASTTISTGITSSAAAGGTHTPGDGQPAALASENSTTPLEALLRNAGVQAHSSGGRQKRASSSGQSESEAPAKAEDVPLWLPSSLPPILRASLAPGLADKERRLRIAQADDALEDIRRLRRIITGIADFKRLNVAGAGQRSTGRVRTLFTKFQHKIDRAADRYRAARAALEQLDANGDWRGRFKELRKTDLRGPGRDDAQHTSEGRYEISWIWLVPRGLDLTLPEGVDGELDPQEFLDNMKIEWARSRARAERWGEEVLLLEEEMRRVIEYFEWKAKWWRENVGRRSEIAGPLRRGLGAYAEKQAAIFEGLAYQCAARWVPFFRTQRPNDLPEWSTRYNIPVKTGKQGSHDFEPRAPTSSETRPGASGSTTVVNDPVNSSSDSESSDSEDSDQSENNT</sequence>
<proteinExistence type="predicted"/>
<dbReference type="Pfam" id="PF18758">
    <property type="entry name" value="KDZ"/>
    <property type="match status" value="1"/>
</dbReference>
<evidence type="ECO:0000313" key="4">
    <source>
        <dbReference type="Proteomes" id="UP000308197"/>
    </source>
</evidence>
<dbReference type="PANTHER" id="PTHR33096">
    <property type="entry name" value="CXC2 DOMAIN-CONTAINING PROTEIN"/>
    <property type="match status" value="1"/>
</dbReference>
<dbReference type="AlphaFoldDB" id="A0A5C3NU49"/>
<dbReference type="Pfam" id="PF18803">
    <property type="entry name" value="CxC2"/>
    <property type="match status" value="1"/>
</dbReference>
<dbReference type="InParanoid" id="A0A5C3NU49"/>
<feature type="compositionally biased region" description="Basic and acidic residues" evidence="1">
    <location>
        <begin position="546"/>
        <end position="555"/>
    </location>
</feature>
<feature type="domain" description="CxC2-like cysteine cluster KDZ transposase-associated" evidence="2">
    <location>
        <begin position="14"/>
        <end position="123"/>
    </location>
</feature>
<accession>A0A5C3NU49</accession>
<feature type="region of interest" description="Disordered" evidence="1">
    <location>
        <begin position="930"/>
        <end position="994"/>
    </location>
</feature>
<name>A0A5C3NU49_9APHY</name>
<dbReference type="PANTHER" id="PTHR33096:SF1">
    <property type="entry name" value="CXC1-LIKE CYSTEINE CLUSTER ASSOCIATED WITH KDZ TRANSPOSASES DOMAIN-CONTAINING PROTEIN"/>
    <property type="match status" value="1"/>
</dbReference>
<dbReference type="EMBL" id="ML211849">
    <property type="protein sequence ID" value="TFK80097.1"/>
    <property type="molecule type" value="Genomic_DNA"/>
</dbReference>
<reference evidence="3 4" key="1">
    <citation type="journal article" date="2019" name="Nat. Ecol. Evol.">
        <title>Megaphylogeny resolves global patterns of mushroom evolution.</title>
        <authorList>
            <person name="Varga T."/>
            <person name="Krizsan K."/>
            <person name="Foldi C."/>
            <person name="Dima B."/>
            <person name="Sanchez-Garcia M."/>
            <person name="Sanchez-Ramirez S."/>
            <person name="Szollosi G.J."/>
            <person name="Szarkandi J.G."/>
            <person name="Papp V."/>
            <person name="Albert L."/>
            <person name="Andreopoulos W."/>
            <person name="Angelini C."/>
            <person name="Antonin V."/>
            <person name="Barry K.W."/>
            <person name="Bougher N.L."/>
            <person name="Buchanan P."/>
            <person name="Buyck B."/>
            <person name="Bense V."/>
            <person name="Catcheside P."/>
            <person name="Chovatia M."/>
            <person name="Cooper J."/>
            <person name="Damon W."/>
            <person name="Desjardin D."/>
            <person name="Finy P."/>
            <person name="Geml J."/>
            <person name="Haridas S."/>
            <person name="Hughes K."/>
            <person name="Justo A."/>
            <person name="Karasinski D."/>
            <person name="Kautmanova I."/>
            <person name="Kiss B."/>
            <person name="Kocsube S."/>
            <person name="Kotiranta H."/>
            <person name="LaButti K.M."/>
            <person name="Lechner B.E."/>
            <person name="Liimatainen K."/>
            <person name="Lipzen A."/>
            <person name="Lukacs Z."/>
            <person name="Mihaltcheva S."/>
            <person name="Morgado L.N."/>
            <person name="Niskanen T."/>
            <person name="Noordeloos M.E."/>
            <person name="Ohm R.A."/>
            <person name="Ortiz-Santana B."/>
            <person name="Ovrebo C."/>
            <person name="Racz N."/>
            <person name="Riley R."/>
            <person name="Savchenko A."/>
            <person name="Shiryaev A."/>
            <person name="Soop K."/>
            <person name="Spirin V."/>
            <person name="Szebenyi C."/>
            <person name="Tomsovsky M."/>
            <person name="Tulloss R.E."/>
            <person name="Uehling J."/>
            <person name="Grigoriev I.V."/>
            <person name="Vagvolgyi C."/>
            <person name="Papp T."/>
            <person name="Martin F.M."/>
            <person name="Miettinen O."/>
            <person name="Hibbett D.S."/>
            <person name="Nagy L.G."/>
        </authorList>
    </citation>
    <scope>NUCLEOTIDE SEQUENCE [LARGE SCALE GENOMIC DNA]</scope>
    <source>
        <strain evidence="3 4">HHB13444</strain>
    </source>
</reference>
<feature type="compositionally biased region" description="Low complexity" evidence="1">
    <location>
        <begin position="965"/>
        <end position="979"/>
    </location>
</feature>